<evidence type="ECO:0000313" key="5">
    <source>
        <dbReference type="Proteomes" id="UP000530564"/>
    </source>
</evidence>
<feature type="domain" description="HTH tetR-type" evidence="3">
    <location>
        <begin position="10"/>
        <end position="70"/>
    </location>
</feature>
<evidence type="ECO:0000259" key="3">
    <source>
        <dbReference type="PROSITE" id="PS50977"/>
    </source>
</evidence>
<dbReference type="EMBL" id="JACIDK010000002">
    <property type="protein sequence ID" value="MBB3890807.1"/>
    <property type="molecule type" value="Genomic_DNA"/>
</dbReference>
<sequence>MAAGGRLSAEERRRQILQAARAALVAQGHLPLVPERLAAEIGISKALIYTYFPDQADLANAIAAEDFARLAAGGLDAAARLPDLEAAAVASAELYFRHVCAHGPALHVILRDPYMRGRLSPAVAIARDRAARSLARRAAKAMALTPAEALGAFSLLLAIPEEAGRLVWQGELSTDAGLELCRRLTAAAVQSLQPPDGR</sequence>
<dbReference type="InterPro" id="IPR001647">
    <property type="entry name" value="HTH_TetR"/>
</dbReference>
<dbReference type="PRINTS" id="PR00455">
    <property type="entry name" value="HTHTETR"/>
</dbReference>
<comment type="caution">
    <text evidence="4">The sequence shown here is derived from an EMBL/GenBank/DDBJ whole genome shotgun (WGS) entry which is preliminary data.</text>
</comment>
<dbReference type="Pfam" id="PF00440">
    <property type="entry name" value="TetR_N"/>
    <property type="match status" value="1"/>
</dbReference>
<reference evidence="4 5" key="1">
    <citation type="submission" date="2020-08" db="EMBL/GenBank/DDBJ databases">
        <title>Genomic Encyclopedia of Type Strains, Phase IV (KMG-IV): sequencing the most valuable type-strain genomes for metagenomic binning, comparative biology and taxonomic classification.</title>
        <authorList>
            <person name="Goeker M."/>
        </authorList>
    </citation>
    <scope>NUCLEOTIDE SEQUENCE [LARGE SCALE GENOMIC DNA]</scope>
    <source>
        <strain evidence="4 5">DSM 21793</strain>
    </source>
</reference>
<evidence type="ECO:0000313" key="4">
    <source>
        <dbReference type="EMBL" id="MBB3890807.1"/>
    </source>
</evidence>
<dbReference type="SUPFAM" id="SSF46689">
    <property type="entry name" value="Homeodomain-like"/>
    <property type="match status" value="1"/>
</dbReference>
<protein>
    <submittedName>
        <fullName evidence="4">AcrR family transcriptional regulator</fullName>
    </submittedName>
</protein>
<dbReference type="Proteomes" id="UP000530564">
    <property type="component" value="Unassembled WGS sequence"/>
</dbReference>
<dbReference type="RefSeq" id="WP_183771215.1">
    <property type="nucleotide sequence ID" value="NZ_JACIDK010000002.1"/>
</dbReference>
<name>A0A840A0B9_9CAUL</name>
<keyword evidence="5" id="KW-1185">Reference proteome</keyword>
<organism evidence="4 5">
    <name type="scientific">Phenylobacterium haematophilum</name>
    <dbReference type="NCBI Taxonomy" id="98513"/>
    <lineage>
        <taxon>Bacteria</taxon>
        <taxon>Pseudomonadati</taxon>
        <taxon>Pseudomonadota</taxon>
        <taxon>Alphaproteobacteria</taxon>
        <taxon>Caulobacterales</taxon>
        <taxon>Caulobacteraceae</taxon>
        <taxon>Phenylobacterium</taxon>
    </lineage>
</organism>
<dbReference type="GO" id="GO:0003677">
    <property type="term" value="F:DNA binding"/>
    <property type="evidence" value="ECO:0007669"/>
    <property type="project" value="UniProtKB-UniRule"/>
</dbReference>
<feature type="DNA-binding region" description="H-T-H motif" evidence="2">
    <location>
        <begin position="33"/>
        <end position="52"/>
    </location>
</feature>
<accession>A0A840A0B9</accession>
<evidence type="ECO:0000256" key="2">
    <source>
        <dbReference type="PROSITE-ProRule" id="PRU00335"/>
    </source>
</evidence>
<gene>
    <name evidence="4" type="ORF">GGQ61_001524</name>
</gene>
<dbReference type="InterPro" id="IPR009057">
    <property type="entry name" value="Homeodomain-like_sf"/>
</dbReference>
<dbReference type="PROSITE" id="PS50977">
    <property type="entry name" value="HTH_TETR_2"/>
    <property type="match status" value="1"/>
</dbReference>
<proteinExistence type="predicted"/>
<dbReference type="AlphaFoldDB" id="A0A840A0B9"/>
<evidence type="ECO:0000256" key="1">
    <source>
        <dbReference type="ARBA" id="ARBA00023125"/>
    </source>
</evidence>
<keyword evidence="1 2" id="KW-0238">DNA-binding</keyword>
<dbReference type="Gene3D" id="1.10.357.10">
    <property type="entry name" value="Tetracycline Repressor, domain 2"/>
    <property type="match status" value="1"/>
</dbReference>